<dbReference type="RefSeq" id="WP_084882826.1">
    <property type="nucleotide sequence ID" value="NZ_MLJJ01000007.1"/>
</dbReference>
<protein>
    <submittedName>
        <fullName evidence="1">Uncharacterized protein</fullName>
    </submittedName>
</protein>
<sequence>MKVKESIFFHGNVNRIVEMDGEGMGANAIAGTFQDNGIPLNADDVRFILNRVPVIASKPLPKAKAKAAIAGNKAFNGKPA</sequence>
<organism evidence="1 2">
    <name type="scientific">Pantoea septica</name>
    <dbReference type="NCBI Taxonomy" id="472695"/>
    <lineage>
        <taxon>Bacteria</taxon>
        <taxon>Pseudomonadati</taxon>
        <taxon>Pseudomonadota</taxon>
        <taxon>Gammaproteobacteria</taxon>
        <taxon>Enterobacterales</taxon>
        <taxon>Erwiniaceae</taxon>
        <taxon>Pantoea</taxon>
    </lineage>
</organism>
<comment type="caution">
    <text evidence="1">The sequence shown here is derived from an EMBL/GenBank/DDBJ whole genome shotgun (WGS) entry which is preliminary data.</text>
</comment>
<name>A0ABX3UV03_9GAMM</name>
<keyword evidence="2" id="KW-1185">Reference proteome</keyword>
<evidence type="ECO:0000313" key="1">
    <source>
        <dbReference type="EMBL" id="ORN01669.1"/>
    </source>
</evidence>
<gene>
    <name evidence="1" type="ORF">HA46_05600</name>
</gene>
<reference evidence="1 2" key="1">
    <citation type="journal article" date="2017" name="Antonie Van Leeuwenhoek">
        <title>Phylogenomic resolution of the bacterial genus Pantoea and its relationship with Erwinia and Tatumella.</title>
        <authorList>
            <person name="Palmer M."/>
            <person name="Steenkamp E.T."/>
            <person name="Coetzee M.P."/>
            <person name="Chan W.Y."/>
            <person name="van Zyl E."/>
            <person name="De Maayer P."/>
            <person name="Coutinho T.A."/>
            <person name="Blom J."/>
            <person name="Smits T.H."/>
            <person name="Duffy B."/>
            <person name="Venter S.N."/>
        </authorList>
    </citation>
    <scope>NUCLEOTIDE SEQUENCE [LARGE SCALE GENOMIC DNA]</scope>
    <source>
        <strain evidence="1 2">LMG 5345</strain>
    </source>
</reference>
<accession>A0ABX3UV03</accession>
<dbReference type="EMBL" id="MLJJ01000007">
    <property type="protein sequence ID" value="ORN01669.1"/>
    <property type="molecule type" value="Genomic_DNA"/>
</dbReference>
<evidence type="ECO:0000313" key="2">
    <source>
        <dbReference type="Proteomes" id="UP000193785"/>
    </source>
</evidence>
<proteinExistence type="predicted"/>
<dbReference type="Proteomes" id="UP000193785">
    <property type="component" value="Unassembled WGS sequence"/>
</dbReference>